<feature type="domain" description="AbiEi antitoxin N-terminal" evidence="1">
    <location>
        <begin position="2"/>
        <end position="47"/>
    </location>
</feature>
<keyword evidence="3" id="KW-1185">Reference proteome</keyword>
<dbReference type="EMBL" id="JADIVZ010000004">
    <property type="protein sequence ID" value="MBF4162080.1"/>
    <property type="molecule type" value="Genomic_DNA"/>
</dbReference>
<dbReference type="InterPro" id="IPR025159">
    <property type="entry name" value="AbiEi_N"/>
</dbReference>
<gene>
    <name evidence="2" type="ORF">ISG29_10280</name>
</gene>
<dbReference type="Pfam" id="PF13338">
    <property type="entry name" value="AbiEi_4"/>
    <property type="match status" value="1"/>
</dbReference>
<accession>A0A930Y688</accession>
<sequence length="311" mass="34603">MIAHLANDLGVVLRRRMVAAGIGDRAIAQLKRRGELVPLRQGVYALTGAWERAGGADRHLMLASGVMGIYGDSVALSHLSAALHLGAPDWQIDTSHVHVTAFNAVGERTQALVHHHQGRLHVDDLTLRDGTWTTSPARTALDTAAMLPRDPAVALLDWFVASGHTTTDELLHFLQRRLHWSDHLHLAYWLSLVRPGAQSVGESRLHLLIGDAGLPAPELQIEVRTHRGALLGYVDQGWRDRGVLVEFDGMEKYHRFRRPGETIEGMVVREKLREDAIREATGCTLIRVIWRDLDDPASLVQRLRHALFRAA</sequence>
<comment type="caution">
    <text evidence="2">The sequence shown here is derived from an EMBL/GenBank/DDBJ whole genome shotgun (WGS) entry which is preliminary data.</text>
</comment>
<evidence type="ECO:0000259" key="1">
    <source>
        <dbReference type="Pfam" id="PF13338"/>
    </source>
</evidence>
<dbReference type="RefSeq" id="WP_194503337.1">
    <property type="nucleotide sequence ID" value="NZ_JADIVZ010000004.1"/>
</dbReference>
<evidence type="ECO:0000313" key="3">
    <source>
        <dbReference type="Proteomes" id="UP000656804"/>
    </source>
</evidence>
<name>A0A930Y688_9ACTN</name>
<organism evidence="2 3">
    <name type="scientific">Nocardioides acrostichi</name>
    <dbReference type="NCBI Taxonomy" id="2784339"/>
    <lineage>
        <taxon>Bacteria</taxon>
        <taxon>Bacillati</taxon>
        <taxon>Actinomycetota</taxon>
        <taxon>Actinomycetes</taxon>
        <taxon>Propionibacteriales</taxon>
        <taxon>Nocardioidaceae</taxon>
        <taxon>Nocardioides</taxon>
    </lineage>
</organism>
<proteinExistence type="predicted"/>
<protein>
    <submittedName>
        <fullName evidence="2">Type IV toxin-antitoxin system AbiEi family antitoxin domain-containing protein</fullName>
    </submittedName>
</protein>
<evidence type="ECO:0000313" key="2">
    <source>
        <dbReference type="EMBL" id="MBF4162080.1"/>
    </source>
</evidence>
<reference evidence="2" key="1">
    <citation type="submission" date="2020-11" db="EMBL/GenBank/DDBJ databases">
        <title>Nocardioides sp. CBS4Y-1, whole genome shotgun sequence.</title>
        <authorList>
            <person name="Tuo L."/>
        </authorList>
    </citation>
    <scope>NUCLEOTIDE SEQUENCE</scope>
    <source>
        <strain evidence="2">CBS4Y-1</strain>
    </source>
</reference>
<dbReference type="Proteomes" id="UP000656804">
    <property type="component" value="Unassembled WGS sequence"/>
</dbReference>
<dbReference type="AlphaFoldDB" id="A0A930Y688"/>